<gene>
    <name evidence="1" type="ORF">SAMN04489724_1335</name>
</gene>
<sequence length="39" mass="4309">MDTRNDASKLIFLCSSINPDSSGARRLMVHAMVVKTETL</sequence>
<dbReference type="AlphaFoldDB" id="A0A1I6Z005"/>
<protein>
    <submittedName>
        <fullName evidence="1">Uncharacterized protein</fullName>
    </submittedName>
</protein>
<accession>A0A1I6Z005</accession>
<evidence type="ECO:0000313" key="1">
    <source>
        <dbReference type="EMBL" id="SFT56004.1"/>
    </source>
</evidence>
<evidence type="ECO:0000313" key="2">
    <source>
        <dbReference type="Proteomes" id="UP000199673"/>
    </source>
</evidence>
<keyword evidence="2" id="KW-1185">Reference proteome</keyword>
<name>A0A1I6Z005_9BACT</name>
<organism evidence="1 2">
    <name type="scientific">Algoriphagus locisalis</name>
    <dbReference type="NCBI Taxonomy" id="305507"/>
    <lineage>
        <taxon>Bacteria</taxon>
        <taxon>Pseudomonadati</taxon>
        <taxon>Bacteroidota</taxon>
        <taxon>Cytophagia</taxon>
        <taxon>Cytophagales</taxon>
        <taxon>Cyclobacteriaceae</taxon>
        <taxon>Algoriphagus</taxon>
    </lineage>
</organism>
<reference evidence="2" key="1">
    <citation type="submission" date="2016-10" db="EMBL/GenBank/DDBJ databases">
        <authorList>
            <person name="Varghese N."/>
            <person name="Submissions S."/>
        </authorList>
    </citation>
    <scope>NUCLEOTIDE SEQUENCE [LARGE SCALE GENOMIC DNA]</scope>
    <source>
        <strain evidence="2">DSM 23445</strain>
    </source>
</reference>
<proteinExistence type="predicted"/>
<dbReference type="Proteomes" id="UP000199673">
    <property type="component" value="Unassembled WGS sequence"/>
</dbReference>
<dbReference type="STRING" id="305507.SAMN04489724_1335"/>
<dbReference type="EMBL" id="FPBF01000001">
    <property type="protein sequence ID" value="SFT56004.1"/>
    <property type="molecule type" value="Genomic_DNA"/>
</dbReference>